<feature type="transmembrane region" description="Helical" evidence="2">
    <location>
        <begin position="349"/>
        <end position="368"/>
    </location>
</feature>
<evidence type="ECO:0000313" key="3">
    <source>
        <dbReference type="EMBL" id="QJW94352.1"/>
    </source>
</evidence>
<accession>A0A6M5YN26</accession>
<organism evidence="3 4">
    <name type="scientific">Frigoriglobus tundricola</name>
    <dbReference type="NCBI Taxonomy" id="2774151"/>
    <lineage>
        <taxon>Bacteria</taxon>
        <taxon>Pseudomonadati</taxon>
        <taxon>Planctomycetota</taxon>
        <taxon>Planctomycetia</taxon>
        <taxon>Gemmatales</taxon>
        <taxon>Gemmataceae</taxon>
        <taxon>Frigoriglobus</taxon>
    </lineage>
</organism>
<feature type="transmembrane region" description="Helical" evidence="2">
    <location>
        <begin position="422"/>
        <end position="441"/>
    </location>
</feature>
<evidence type="ECO:0000256" key="1">
    <source>
        <dbReference type="SAM" id="MobiDB-lite"/>
    </source>
</evidence>
<dbReference type="Proteomes" id="UP000503447">
    <property type="component" value="Chromosome"/>
</dbReference>
<reference evidence="4" key="1">
    <citation type="submission" date="2020-05" db="EMBL/GenBank/DDBJ databases">
        <title>Frigoriglobus tundricola gen. nov., sp. nov., a psychrotolerant cellulolytic planctomycete of the family Gemmataceae with two divergent copies of 16S rRNA gene.</title>
        <authorList>
            <person name="Kulichevskaya I.S."/>
            <person name="Ivanova A.A."/>
            <person name="Naumoff D.G."/>
            <person name="Beletsky A.V."/>
            <person name="Rijpstra W.I.C."/>
            <person name="Sinninghe Damste J.S."/>
            <person name="Mardanov A.V."/>
            <person name="Ravin N.V."/>
            <person name="Dedysh S.N."/>
        </authorList>
    </citation>
    <scope>NUCLEOTIDE SEQUENCE [LARGE SCALE GENOMIC DNA]</scope>
    <source>
        <strain evidence="4">PL17</strain>
    </source>
</reference>
<keyword evidence="2" id="KW-1133">Transmembrane helix</keyword>
<keyword evidence="2" id="KW-0812">Transmembrane</keyword>
<dbReference type="KEGG" id="ftj:FTUN_1872"/>
<protein>
    <recommendedName>
        <fullName evidence="5">Zinc finger/thioredoxin putative domain-containing protein</fullName>
    </recommendedName>
</protein>
<evidence type="ECO:0000256" key="2">
    <source>
        <dbReference type="SAM" id="Phobius"/>
    </source>
</evidence>
<keyword evidence="4" id="KW-1185">Reference proteome</keyword>
<feature type="compositionally biased region" description="Pro residues" evidence="1">
    <location>
        <begin position="64"/>
        <end position="84"/>
    </location>
</feature>
<feature type="transmembrane region" description="Helical" evidence="2">
    <location>
        <begin position="239"/>
        <end position="265"/>
    </location>
</feature>
<feature type="region of interest" description="Disordered" evidence="1">
    <location>
        <begin position="36"/>
        <end position="177"/>
    </location>
</feature>
<keyword evidence="2" id="KW-0472">Membrane</keyword>
<sequence length="458" mass="47951">MPVVTCPKCPTRLKIPDGVSGNTRCPKCGTIFPVVATPQAGTGTKPAFGSGVAPAFGSGAAPVQQPPPAPKPAPQPAPKPPAAPTPTRTPAAKPPVEEPDFEIVEKKSKKRVTVEEDDERPRKKKRYDGYDDDGYDDEDDDDEPRVRKNRYNKPKKKKKSRYDDDEDDDYRQPKSGARAAFSKGKIGALLISISFWLNLATYGMLSLYALLVWLLLIAATSSSPSSRGGMGGGGGGGESLGEVLVVLPGLLGLGAWIVGVIGCSFSIAGPAKARGMAITATVLSGVHLVLMGVTFSNLHGGAGGGFGPARGMGVGIGSGAWLAVSSALPVLDTFLPVLFYQSKVISGDYIIALLAAVCEVARLFFMLYTLKAMAAAARDYEVAEKAQFGILVAAFVIGSVAIALLVLFILLSEGGVGLKTALHLGAVAILLTLLAYTFMMLSPALTALQTRDACDRRS</sequence>
<feature type="compositionally biased region" description="Basic residues" evidence="1">
    <location>
        <begin position="147"/>
        <end position="160"/>
    </location>
</feature>
<dbReference type="AlphaFoldDB" id="A0A6M5YN26"/>
<evidence type="ECO:0008006" key="5">
    <source>
        <dbReference type="Google" id="ProtNLM"/>
    </source>
</evidence>
<feature type="compositionally biased region" description="Acidic residues" evidence="1">
    <location>
        <begin position="130"/>
        <end position="143"/>
    </location>
</feature>
<gene>
    <name evidence="3" type="ORF">FTUN_1872</name>
</gene>
<evidence type="ECO:0000313" key="4">
    <source>
        <dbReference type="Proteomes" id="UP000503447"/>
    </source>
</evidence>
<feature type="transmembrane region" description="Helical" evidence="2">
    <location>
        <begin position="388"/>
        <end position="410"/>
    </location>
</feature>
<proteinExistence type="predicted"/>
<dbReference type="EMBL" id="CP053452">
    <property type="protein sequence ID" value="QJW94352.1"/>
    <property type="molecule type" value="Genomic_DNA"/>
</dbReference>
<dbReference type="RefSeq" id="WP_171470371.1">
    <property type="nucleotide sequence ID" value="NZ_CP053452.2"/>
</dbReference>
<feature type="transmembrane region" description="Helical" evidence="2">
    <location>
        <begin position="277"/>
        <end position="298"/>
    </location>
</feature>
<name>A0A6M5YN26_9BACT</name>
<feature type="transmembrane region" description="Helical" evidence="2">
    <location>
        <begin position="188"/>
        <end position="219"/>
    </location>
</feature>